<feature type="chain" id="PRO_5012233444" evidence="1">
    <location>
        <begin position="20"/>
        <end position="120"/>
    </location>
</feature>
<evidence type="ECO:0000256" key="1">
    <source>
        <dbReference type="SAM" id="SignalP"/>
    </source>
</evidence>
<protein>
    <submittedName>
        <fullName evidence="2">Uncharacterized protein</fullName>
    </submittedName>
</protein>
<dbReference type="Proteomes" id="UP000190896">
    <property type="component" value="Unassembled WGS sequence"/>
</dbReference>
<evidence type="ECO:0000313" key="2">
    <source>
        <dbReference type="EMBL" id="OOZ35932.1"/>
    </source>
</evidence>
<comment type="caution">
    <text evidence="2">The sequence shown here is derived from an EMBL/GenBank/DDBJ whole genome shotgun (WGS) entry which is preliminary data.</text>
</comment>
<reference evidence="2 3" key="1">
    <citation type="submission" date="2016-11" db="EMBL/GenBank/DDBJ databases">
        <title>Mixed transmission modes and dynamic genome evolution in an obligate animal-bacterial symbiosis.</title>
        <authorList>
            <person name="Russell S.L."/>
            <person name="Corbett-Detig R.B."/>
            <person name="Cavanaugh C.M."/>
        </authorList>
    </citation>
    <scope>NUCLEOTIDE SEQUENCE [LARGE SCALE GENOMIC DNA]</scope>
    <source>
        <strain evidence="2">Se-Cadez</strain>
    </source>
</reference>
<dbReference type="OrthoDB" id="573055at2"/>
<dbReference type="EMBL" id="MPRJ01000065">
    <property type="protein sequence ID" value="OOZ35932.1"/>
    <property type="molecule type" value="Genomic_DNA"/>
</dbReference>
<sequence>MRSLFLTPILFLMTSAGLAGEADVVDVRVTALGDGEYRFDVTLRHSDEGWGHYVDKWDLLTPDGKLLGTRTLYHPHVDEQPFTRSLAPVRIPEGLNSVRVRAHDSVHGLGGEEIKVVIHR</sequence>
<dbReference type="AlphaFoldDB" id="A0A1T2KSZ0"/>
<feature type="signal peptide" evidence="1">
    <location>
        <begin position="1"/>
        <end position="19"/>
    </location>
</feature>
<organism evidence="2 3">
    <name type="scientific">Solemya velesiana gill symbiont</name>
    <dbReference type="NCBI Taxonomy" id="1918948"/>
    <lineage>
        <taxon>Bacteria</taxon>
        <taxon>Pseudomonadati</taxon>
        <taxon>Pseudomonadota</taxon>
        <taxon>Gammaproteobacteria</taxon>
        <taxon>sulfur-oxidizing symbionts</taxon>
    </lineage>
</organism>
<keyword evidence="3" id="KW-1185">Reference proteome</keyword>
<accession>A0A1T2KSZ0</accession>
<name>A0A1T2KSZ0_9GAMM</name>
<evidence type="ECO:0000313" key="3">
    <source>
        <dbReference type="Proteomes" id="UP000190896"/>
    </source>
</evidence>
<keyword evidence="1" id="KW-0732">Signal</keyword>
<proteinExistence type="predicted"/>
<gene>
    <name evidence="2" type="ORF">BOW51_09630</name>
</gene>